<keyword evidence="4" id="KW-0378">Hydrolase</keyword>
<dbReference type="InterPro" id="IPR020456">
    <property type="entry name" value="Acylphosphatase"/>
</dbReference>
<dbReference type="AlphaFoldDB" id="D1B982"/>
<dbReference type="PROSITE" id="PS51160">
    <property type="entry name" value="ACYLPHOSPHATASE_3"/>
    <property type="match status" value="1"/>
</dbReference>
<dbReference type="InterPro" id="IPR036046">
    <property type="entry name" value="Acylphosphatase-like_dom_sf"/>
</dbReference>
<organism evidence="7 8">
    <name type="scientific">Thermanaerovibrio acidaminovorans (strain ATCC 49978 / DSM 6589 / Su883)</name>
    <name type="common">Selenomonas acidaminovorans</name>
    <dbReference type="NCBI Taxonomy" id="525903"/>
    <lineage>
        <taxon>Bacteria</taxon>
        <taxon>Thermotogati</taxon>
        <taxon>Synergistota</taxon>
        <taxon>Synergistia</taxon>
        <taxon>Synergistales</taxon>
        <taxon>Synergistaceae</taxon>
        <taxon>Thermanaerovibrio</taxon>
    </lineage>
</organism>
<evidence type="ECO:0000256" key="4">
    <source>
        <dbReference type="PROSITE-ProRule" id="PRU00520"/>
    </source>
</evidence>
<dbReference type="STRING" id="525903.Taci_0599"/>
<feature type="domain" description="Acylphosphatase-like" evidence="6">
    <location>
        <begin position="11"/>
        <end position="99"/>
    </location>
</feature>
<dbReference type="GO" id="GO:0003998">
    <property type="term" value="F:acylphosphatase activity"/>
    <property type="evidence" value="ECO:0007669"/>
    <property type="project" value="UniProtKB-EC"/>
</dbReference>
<accession>D1B982</accession>
<dbReference type="Gene3D" id="3.30.70.100">
    <property type="match status" value="1"/>
</dbReference>
<evidence type="ECO:0000256" key="2">
    <source>
        <dbReference type="ARBA" id="ARBA00012150"/>
    </source>
</evidence>
<protein>
    <recommendedName>
        <fullName evidence="2 4">acylphosphatase</fullName>
        <ecNumber evidence="2 4">3.6.1.7</ecNumber>
    </recommendedName>
</protein>
<dbReference type="Proteomes" id="UP000002030">
    <property type="component" value="Chromosome"/>
</dbReference>
<evidence type="ECO:0000313" key="8">
    <source>
        <dbReference type="Proteomes" id="UP000002030"/>
    </source>
</evidence>
<feature type="active site" evidence="4">
    <location>
        <position position="26"/>
    </location>
</feature>
<proteinExistence type="inferred from homology"/>
<name>D1B982_THEAS</name>
<dbReference type="PANTHER" id="PTHR47268">
    <property type="entry name" value="ACYLPHOSPHATASE"/>
    <property type="match status" value="1"/>
</dbReference>
<dbReference type="PROSITE" id="PS00150">
    <property type="entry name" value="ACYLPHOSPHATASE_1"/>
    <property type="match status" value="1"/>
</dbReference>
<dbReference type="Pfam" id="PF00708">
    <property type="entry name" value="Acylphosphatase"/>
    <property type="match status" value="1"/>
</dbReference>
<reference evidence="7 8" key="1">
    <citation type="journal article" date="2009" name="Stand. Genomic Sci.">
        <title>Complete genome sequence of Thermanaerovibrio acidaminovorans type strain (Su883).</title>
        <authorList>
            <person name="Chovatia M."/>
            <person name="Sikorski J."/>
            <person name="Schroder M."/>
            <person name="Lapidus A."/>
            <person name="Nolan M."/>
            <person name="Tice H."/>
            <person name="Glavina Del Rio T."/>
            <person name="Copeland A."/>
            <person name="Cheng J.F."/>
            <person name="Lucas S."/>
            <person name="Chen F."/>
            <person name="Bruce D."/>
            <person name="Goodwin L."/>
            <person name="Pitluck S."/>
            <person name="Ivanova N."/>
            <person name="Mavromatis K."/>
            <person name="Ovchinnikova G."/>
            <person name="Pati A."/>
            <person name="Chen A."/>
            <person name="Palaniappan K."/>
            <person name="Land M."/>
            <person name="Hauser L."/>
            <person name="Chang Y.J."/>
            <person name="Jeffries C.D."/>
            <person name="Chain P."/>
            <person name="Saunders E."/>
            <person name="Detter J.C."/>
            <person name="Brettin T."/>
            <person name="Rohde M."/>
            <person name="Goker M."/>
            <person name="Spring S."/>
            <person name="Bristow J."/>
            <person name="Markowitz V."/>
            <person name="Hugenholtz P."/>
            <person name="Kyrpides N.C."/>
            <person name="Klenk H.P."/>
            <person name="Eisen J.A."/>
        </authorList>
    </citation>
    <scope>NUCLEOTIDE SEQUENCE [LARGE SCALE GENOMIC DNA]</scope>
    <source>
        <strain evidence="8">ATCC 49978 / DSM 6589 / Su883</strain>
    </source>
</reference>
<dbReference type="InterPro" id="IPR017968">
    <property type="entry name" value="Acylphosphatase_CS"/>
</dbReference>
<dbReference type="InterPro" id="IPR001792">
    <property type="entry name" value="Acylphosphatase-like_dom"/>
</dbReference>
<evidence type="ECO:0000259" key="6">
    <source>
        <dbReference type="PROSITE" id="PS51160"/>
    </source>
</evidence>
<comment type="catalytic activity">
    <reaction evidence="3 4">
        <text>an acyl phosphate + H2O = a carboxylate + phosphate + H(+)</text>
        <dbReference type="Rhea" id="RHEA:14965"/>
        <dbReference type="ChEBI" id="CHEBI:15377"/>
        <dbReference type="ChEBI" id="CHEBI:15378"/>
        <dbReference type="ChEBI" id="CHEBI:29067"/>
        <dbReference type="ChEBI" id="CHEBI:43474"/>
        <dbReference type="ChEBI" id="CHEBI:59918"/>
        <dbReference type="EC" id="3.6.1.7"/>
    </reaction>
</comment>
<keyword evidence="8" id="KW-1185">Reference proteome</keyword>
<dbReference type="eggNOG" id="COG1254">
    <property type="taxonomic scope" value="Bacteria"/>
</dbReference>
<evidence type="ECO:0000313" key="7">
    <source>
        <dbReference type="EMBL" id="ACZ18835.1"/>
    </source>
</evidence>
<evidence type="ECO:0000256" key="3">
    <source>
        <dbReference type="ARBA" id="ARBA00047645"/>
    </source>
</evidence>
<dbReference type="EMBL" id="CP001818">
    <property type="protein sequence ID" value="ACZ18835.1"/>
    <property type="molecule type" value="Genomic_DNA"/>
</dbReference>
<dbReference type="EnsemblBacteria" id="ACZ18835">
    <property type="protein sequence ID" value="ACZ18835"/>
    <property type="gene ID" value="Taci_0599"/>
</dbReference>
<evidence type="ECO:0000256" key="5">
    <source>
        <dbReference type="RuleBase" id="RU004168"/>
    </source>
</evidence>
<feature type="active site" evidence="4">
    <location>
        <position position="44"/>
    </location>
</feature>
<gene>
    <name evidence="7" type="ordered locus">Taci_0599</name>
</gene>
<dbReference type="SUPFAM" id="SSF54975">
    <property type="entry name" value="Acylphosphatase/BLUF domain-like"/>
    <property type="match status" value="1"/>
</dbReference>
<dbReference type="EC" id="3.6.1.7" evidence="2 4"/>
<dbReference type="PANTHER" id="PTHR47268:SF4">
    <property type="entry name" value="ACYLPHOSPHATASE"/>
    <property type="match status" value="1"/>
</dbReference>
<dbReference type="OrthoDB" id="9808093at2"/>
<sequence>MTLSCGDEKVALRVLVRGRVQGVGFRHFVHMKAAELGLSGFVRNVGEDQVEALLVGPRSAVEAAVEATSRGPRWSRVDQLSTQPVPLEACEDGPFRVLTSI</sequence>
<comment type="similarity">
    <text evidence="1 5">Belongs to the acylphosphatase family.</text>
</comment>
<dbReference type="RefSeq" id="WP_012869351.1">
    <property type="nucleotide sequence ID" value="NC_013522.1"/>
</dbReference>
<evidence type="ECO:0000256" key="1">
    <source>
        <dbReference type="ARBA" id="ARBA00005614"/>
    </source>
</evidence>
<dbReference type="HOGENOM" id="CLU_141932_2_0_0"/>
<dbReference type="KEGG" id="tai:Taci_0599"/>